<feature type="compositionally biased region" description="Low complexity" evidence="1">
    <location>
        <begin position="902"/>
        <end position="921"/>
    </location>
</feature>
<keyword evidence="4" id="KW-1185">Reference proteome</keyword>
<feature type="compositionally biased region" description="Polar residues" evidence="1">
    <location>
        <begin position="592"/>
        <end position="613"/>
    </location>
</feature>
<reference evidence="3" key="2">
    <citation type="submission" date="2020-11" db="EMBL/GenBank/DDBJ databases">
        <authorList>
            <person name="McCartney M.A."/>
            <person name="Auch B."/>
            <person name="Kono T."/>
            <person name="Mallez S."/>
            <person name="Becker A."/>
            <person name="Gohl D.M."/>
            <person name="Silverstein K.A.T."/>
            <person name="Koren S."/>
            <person name="Bechman K.B."/>
            <person name="Herman A."/>
            <person name="Abrahante J.E."/>
            <person name="Garbe J."/>
        </authorList>
    </citation>
    <scope>NUCLEOTIDE SEQUENCE</scope>
    <source>
        <strain evidence="3">Duluth1</strain>
        <tissue evidence="3">Whole animal</tissue>
    </source>
</reference>
<evidence type="ECO:0000313" key="4">
    <source>
        <dbReference type="Proteomes" id="UP000828390"/>
    </source>
</evidence>
<proteinExistence type="predicted"/>
<accession>A0A9D4MBB7</accession>
<feature type="compositionally biased region" description="Basic and acidic residues" evidence="1">
    <location>
        <begin position="885"/>
        <end position="901"/>
    </location>
</feature>
<dbReference type="PANTHER" id="PTHR16267:SF11">
    <property type="entry name" value="STUMPS, ISOFORM E"/>
    <property type="match status" value="1"/>
</dbReference>
<feature type="compositionally biased region" description="Basic and acidic residues" evidence="1">
    <location>
        <begin position="801"/>
        <end position="817"/>
    </location>
</feature>
<dbReference type="AlphaFoldDB" id="A0A9D4MBB7"/>
<feature type="region of interest" description="Disordered" evidence="1">
    <location>
        <begin position="765"/>
        <end position="994"/>
    </location>
</feature>
<dbReference type="PROSITE" id="PS51376">
    <property type="entry name" value="DBB"/>
    <property type="match status" value="1"/>
</dbReference>
<feature type="compositionally biased region" description="Low complexity" evidence="1">
    <location>
        <begin position="770"/>
        <end position="792"/>
    </location>
</feature>
<evidence type="ECO:0000259" key="2">
    <source>
        <dbReference type="PROSITE" id="PS51376"/>
    </source>
</evidence>
<feature type="region of interest" description="Disordered" evidence="1">
    <location>
        <begin position="151"/>
        <end position="181"/>
    </location>
</feature>
<dbReference type="GO" id="GO:0005829">
    <property type="term" value="C:cytosol"/>
    <property type="evidence" value="ECO:0007669"/>
    <property type="project" value="TreeGrafter"/>
</dbReference>
<dbReference type="InterPro" id="IPR017893">
    <property type="entry name" value="DBB_domain"/>
</dbReference>
<organism evidence="3 4">
    <name type="scientific">Dreissena polymorpha</name>
    <name type="common">Zebra mussel</name>
    <name type="synonym">Mytilus polymorpha</name>
    <dbReference type="NCBI Taxonomy" id="45954"/>
    <lineage>
        <taxon>Eukaryota</taxon>
        <taxon>Metazoa</taxon>
        <taxon>Spiralia</taxon>
        <taxon>Lophotrochozoa</taxon>
        <taxon>Mollusca</taxon>
        <taxon>Bivalvia</taxon>
        <taxon>Autobranchia</taxon>
        <taxon>Heteroconchia</taxon>
        <taxon>Euheterodonta</taxon>
        <taxon>Imparidentia</taxon>
        <taxon>Neoheterodontei</taxon>
        <taxon>Myida</taxon>
        <taxon>Dreissenoidea</taxon>
        <taxon>Dreissenidae</taxon>
        <taxon>Dreissena</taxon>
    </lineage>
</organism>
<dbReference type="InterPro" id="IPR052446">
    <property type="entry name" value="B-cell_PI3K-Signaling_Adptrs"/>
</dbReference>
<evidence type="ECO:0000256" key="1">
    <source>
        <dbReference type="SAM" id="MobiDB-lite"/>
    </source>
</evidence>
<dbReference type="Proteomes" id="UP000828390">
    <property type="component" value="Unassembled WGS sequence"/>
</dbReference>
<protein>
    <recommendedName>
        <fullName evidence="2">DBB domain-containing protein</fullName>
    </recommendedName>
</protein>
<sequence length="994" mass="110566">MASKATTLKDVLLLHSAKDAGDWTEFIQNEIKTFGLQIKEVDIKDLAASMKDIHILCAQYSVVSLVISEEMLKTIDSVASELSTTLQNHSYVTLIKLFIDDCEKELYSNVLPKYPSAKTWKTFKISDPDAQGKLQATVSSLINMVQDSQMVAKPAPSPSGDMLRTKSSHSTAKPKHSAQITVSPDSIRQGGETVLVVWYRAIPESYLVQVAIGENDDAKKLETKRINEYTFSFTAPSYKAGMTHMYVFMDGKKCLKRMIKYSGMCEFAYTYPEFLCQLIDLDAADHTGLDNYLTTVFQSSTPADWSMANMLTHRNIILPVGSKKSDSELPTLLHFACKYSLNSLASSIIDTPGAHEALEILNCRDKTPYDIAKEMNNEDLIGYIDVFLEMVDYNTQIEDLYTRMKNGQLADYSYTPNKEIGDGYLNRSSPGSFVTDGVAEDDYERTDKTSHQVVVVDENEDINEPTEQAPTVPRRKPSQLRSPEQPSPPVVTRTPSINSGNRVERPIHPPSYNPKAMCMMPDDDAMGGKETGDGYLKMGGSPGSFVYKGRVPEDDYERTDKTSSQAVEVDEDEDIHEPTEQAPPVPRRKSSQLRTPEQTSPPAVNRTPSSYPGNRSERQPAQPIRHPSLGESFNPNMTPDDDPKGGSRDLLSPGSMGSSALNESNEIIESYKLGGIGMDDVDKLYCAWQERNKDSSKSIKEKKQHLESLRSLYEDVGSKKKGGLFSRLTKRKAEKKQVEIEHHVNTGARSNSYRTWDIMKKPSWPHMFSNRESTASNTSTSSSSSDKSQDSAIEMIEEDDIVVRRPRDANTDTEAKRQSWGQRYLAIKQQPRKTATLPKPPPRNPTINQLIQGSRPPARKESPPPVPRRNRDSTGSNTSNSIWEYMKKHSELHPSSDKESTTSDNSTSSSSSVISQDSAISMIEESKPKKPPPLVQPAVSKPGPPKLPDKGPVISAEQSKPEPEKDKKVVKGDTELRAISLEQTTPVDLGNKVN</sequence>
<dbReference type="GO" id="GO:0005104">
    <property type="term" value="F:fibroblast growth factor receptor binding"/>
    <property type="evidence" value="ECO:0007669"/>
    <property type="project" value="TreeGrafter"/>
</dbReference>
<dbReference type="GO" id="GO:0005068">
    <property type="term" value="F:transmembrane receptor protein tyrosine kinase adaptor activity"/>
    <property type="evidence" value="ECO:0007669"/>
    <property type="project" value="TreeGrafter"/>
</dbReference>
<reference evidence="3" key="1">
    <citation type="journal article" date="2019" name="bioRxiv">
        <title>The Genome of the Zebra Mussel, Dreissena polymorpha: A Resource for Invasive Species Research.</title>
        <authorList>
            <person name="McCartney M.A."/>
            <person name="Auch B."/>
            <person name="Kono T."/>
            <person name="Mallez S."/>
            <person name="Zhang Y."/>
            <person name="Obille A."/>
            <person name="Becker A."/>
            <person name="Abrahante J.E."/>
            <person name="Garbe J."/>
            <person name="Badalamenti J.P."/>
            <person name="Herman A."/>
            <person name="Mangelson H."/>
            <person name="Liachko I."/>
            <person name="Sullivan S."/>
            <person name="Sone E.D."/>
            <person name="Koren S."/>
            <person name="Silverstein K.A.T."/>
            <person name="Beckman K.B."/>
            <person name="Gohl D.M."/>
        </authorList>
    </citation>
    <scope>NUCLEOTIDE SEQUENCE</scope>
    <source>
        <strain evidence="3">Duluth1</strain>
        <tissue evidence="3">Whole animal</tissue>
    </source>
</reference>
<name>A0A9D4MBB7_DREPO</name>
<feature type="domain" description="DBB" evidence="2">
    <location>
        <begin position="182"/>
        <end position="309"/>
    </location>
</feature>
<feature type="non-terminal residue" evidence="3">
    <location>
        <position position="994"/>
    </location>
</feature>
<evidence type="ECO:0000313" key="3">
    <source>
        <dbReference type="EMBL" id="KAH3871916.1"/>
    </source>
</evidence>
<dbReference type="EMBL" id="JAIWYP010000002">
    <property type="protein sequence ID" value="KAH3871916.1"/>
    <property type="molecule type" value="Genomic_DNA"/>
</dbReference>
<gene>
    <name evidence="3" type="ORF">DPMN_035131</name>
</gene>
<dbReference type="Pfam" id="PF14545">
    <property type="entry name" value="DBB"/>
    <property type="match status" value="1"/>
</dbReference>
<feature type="compositionally biased region" description="Polar residues" evidence="1">
    <location>
        <begin position="873"/>
        <end position="882"/>
    </location>
</feature>
<feature type="region of interest" description="Disordered" evidence="1">
    <location>
        <begin position="422"/>
        <end position="662"/>
    </location>
</feature>
<dbReference type="PANTHER" id="PTHR16267">
    <property type="entry name" value="BANK1/PIK3AP1 FAMILY MEMBER"/>
    <property type="match status" value="1"/>
</dbReference>
<feature type="compositionally biased region" description="Basic and acidic residues" evidence="1">
    <location>
        <begin position="550"/>
        <end position="561"/>
    </location>
</feature>
<feature type="compositionally biased region" description="Basic and acidic residues" evidence="1">
    <location>
        <begin position="959"/>
        <end position="976"/>
    </location>
</feature>
<comment type="caution">
    <text evidence="3">The sequence shown here is derived from an EMBL/GenBank/DDBJ whole genome shotgun (WGS) entry which is preliminary data.</text>
</comment>
<dbReference type="SMART" id="SM01282">
    <property type="entry name" value="DBB"/>
    <property type="match status" value="1"/>
</dbReference>